<protein>
    <submittedName>
        <fullName evidence="1">Uncharacterized protein</fullName>
    </submittedName>
</protein>
<evidence type="ECO:0000313" key="1">
    <source>
        <dbReference type="EMBL" id="OZG65615.1"/>
    </source>
</evidence>
<gene>
    <name evidence="1" type="ORF">BHAP_0563</name>
</gene>
<dbReference type="Proteomes" id="UP000216074">
    <property type="component" value="Unassembled WGS sequence"/>
</dbReference>
<proteinExistence type="predicted"/>
<accession>A0A261G313</accession>
<dbReference type="EMBL" id="MWWY01000012">
    <property type="protein sequence ID" value="OZG65615.1"/>
    <property type="molecule type" value="Genomic_DNA"/>
</dbReference>
<name>A0A261G313_9BIFI</name>
<reference evidence="1 2" key="1">
    <citation type="journal article" date="2017" name="BMC Genomics">
        <title>Comparative genomic and phylogenomic analyses of the Bifidobacteriaceae family.</title>
        <authorList>
            <person name="Lugli G.A."/>
            <person name="Milani C."/>
            <person name="Turroni F."/>
            <person name="Duranti S."/>
            <person name="Mancabelli L."/>
            <person name="Mangifesta M."/>
            <person name="Ferrario C."/>
            <person name="Modesto M."/>
            <person name="Mattarelli P."/>
            <person name="Jiri K."/>
            <person name="van Sinderen D."/>
            <person name="Ventura M."/>
        </authorList>
    </citation>
    <scope>NUCLEOTIDE SEQUENCE [LARGE SCALE GENOMIC DNA]</scope>
    <source>
        <strain evidence="1 2">DSM 100202</strain>
    </source>
</reference>
<dbReference type="AlphaFoldDB" id="A0A261G313"/>
<organism evidence="1 2">
    <name type="scientific">Bifidobacterium hapali</name>
    <dbReference type="NCBI Taxonomy" id="1630172"/>
    <lineage>
        <taxon>Bacteria</taxon>
        <taxon>Bacillati</taxon>
        <taxon>Actinomycetota</taxon>
        <taxon>Actinomycetes</taxon>
        <taxon>Bifidobacteriales</taxon>
        <taxon>Bifidobacteriaceae</taxon>
        <taxon>Bifidobacterium</taxon>
    </lineage>
</organism>
<sequence>MRAYVDHPAALPAEFLLFIAHEVDMSGGNLSLNNAQ</sequence>
<evidence type="ECO:0000313" key="2">
    <source>
        <dbReference type="Proteomes" id="UP000216074"/>
    </source>
</evidence>
<keyword evidence="2" id="KW-1185">Reference proteome</keyword>
<comment type="caution">
    <text evidence="1">The sequence shown here is derived from an EMBL/GenBank/DDBJ whole genome shotgun (WGS) entry which is preliminary data.</text>
</comment>